<comment type="caution">
    <text evidence="1">The sequence shown here is derived from an EMBL/GenBank/DDBJ whole genome shotgun (WGS) entry which is preliminary data.</text>
</comment>
<evidence type="ECO:0000313" key="1">
    <source>
        <dbReference type="EMBL" id="MBW0535515.1"/>
    </source>
</evidence>
<sequence length="150" mass="17326">MIKARVVLHLPDRKGWLFYNEENNQFLSLAWARFPRSEELTRHLSKPCATPKKGDVEFLLNTLKLCDFKNENLVDTQNHLVEKLSCPTHVTISLTPKTYKQVVNSADRTEWMKAIESKLSNMKKHNVLKILSIPNSVKPIVSGWVFVKKP</sequence>
<dbReference type="Proteomes" id="UP000765509">
    <property type="component" value="Unassembled WGS sequence"/>
</dbReference>
<protein>
    <submittedName>
        <fullName evidence="1">Uncharacterized protein</fullName>
    </submittedName>
</protein>
<dbReference type="EMBL" id="AVOT02040309">
    <property type="protein sequence ID" value="MBW0535515.1"/>
    <property type="molecule type" value="Genomic_DNA"/>
</dbReference>
<accession>A0A9Q3F677</accession>
<proteinExistence type="predicted"/>
<evidence type="ECO:0000313" key="2">
    <source>
        <dbReference type="Proteomes" id="UP000765509"/>
    </source>
</evidence>
<keyword evidence="2" id="KW-1185">Reference proteome</keyword>
<gene>
    <name evidence="1" type="ORF">O181_075230</name>
</gene>
<dbReference type="AlphaFoldDB" id="A0A9Q3F677"/>
<name>A0A9Q3F677_9BASI</name>
<reference evidence="1" key="1">
    <citation type="submission" date="2021-03" db="EMBL/GenBank/DDBJ databases">
        <title>Draft genome sequence of rust myrtle Austropuccinia psidii MF-1, a brazilian biotype.</title>
        <authorList>
            <person name="Quecine M.C."/>
            <person name="Pachon D.M.R."/>
            <person name="Bonatelli M.L."/>
            <person name="Correr F.H."/>
            <person name="Franceschini L.M."/>
            <person name="Leite T.F."/>
            <person name="Margarido G.R.A."/>
            <person name="Almeida C.A."/>
            <person name="Ferrarezi J.A."/>
            <person name="Labate C.A."/>
        </authorList>
    </citation>
    <scope>NUCLEOTIDE SEQUENCE</scope>
    <source>
        <strain evidence="1">MF-1</strain>
    </source>
</reference>
<organism evidence="1 2">
    <name type="scientific">Austropuccinia psidii MF-1</name>
    <dbReference type="NCBI Taxonomy" id="1389203"/>
    <lineage>
        <taxon>Eukaryota</taxon>
        <taxon>Fungi</taxon>
        <taxon>Dikarya</taxon>
        <taxon>Basidiomycota</taxon>
        <taxon>Pucciniomycotina</taxon>
        <taxon>Pucciniomycetes</taxon>
        <taxon>Pucciniales</taxon>
        <taxon>Sphaerophragmiaceae</taxon>
        <taxon>Austropuccinia</taxon>
    </lineage>
</organism>